<accession>A0A2U8Q2P0</accession>
<sequence>MSGLLVAFTLLVGIACIIALASTLTQSRILSLNFDGVQASIWKLDSVRRDWSELRGRNLKQTGALQAATTEKLELNDQQAAASQRLNQYKEQLFVRLAEIAARIKETDGPLHDAIGGDADLKTRAAALAAAESRLRTNLPDLGPILDNFGKERQQYSEALTKMSDLDSQSSSLAQKQKYLAQGLLEIGKNIDVVFSQITKNVDAPTHAKIENALYELDPSSGWFSLIINRFVILQPDVLALVLVVLMGLLGSSLQILHSLFRAHRIESPGDYILQLSVGAITALVIFIVAKAGVPIIADASRLSGDAPINPYFVSFLAIISGLLSEQAIITVQNQGRRIFATGKAEPDRWVRVSLDPTLNDQNLTVEQLASYLSVPTDAANSIIKGESKADAEQQKAIAIFLRKSVRDLFTDMPPANVSDS</sequence>
<keyword evidence="2" id="KW-1133">Transmembrane helix</keyword>
<feature type="transmembrane region" description="Helical" evidence="2">
    <location>
        <begin position="273"/>
        <end position="297"/>
    </location>
</feature>
<evidence type="ECO:0000256" key="2">
    <source>
        <dbReference type="SAM" id="Phobius"/>
    </source>
</evidence>
<keyword evidence="2" id="KW-0812">Transmembrane</keyword>
<dbReference type="AlphaFoldDB" id="A0A2U8Q2P0"/>
<dbReference type="EMBL" id="CP029426">
    <property type="protein sequence ID" value="AWM03728.1"/>
    <property type="molecule type" value="Genomic_DNA"/>
</dbReference>
<protein>
    <recommendedName>
        <fullName evidence="3">HTH cro/C1-type domain-containing protein</fullName>
    </recommendedName>
</protein>
<keyword evidence="1" id="KW-0175">Coiled coil</keyword>
<gene>
    <name evidence="4" type="ORF">CIT40_29315</name>
</gene>
<feature type="domain" description="HTH cro/C1-type" evidence="3">
    <location>
        <begin position="360"/>
        <end position="409"/>
    </location>
</feature>
<evidence type="ECO:0000313" key="4">
    <source>
        <dbReference type="EMBL" id="AWM03728.1"/>
    </source>
</evidence>
<keyword evidence="2" id="KW-0472">Membrane</keyword>
<dbReference type="InterPro" id="IPR001387">
    <property type="entry name" value="Cro/C1-type_HTH"/>
</dbReference>
<reference evidence="4 5" key="1">
    <citation type="journal article" date="2017" name="Syst. Appl. Microbiol.">
        <title>Soybeans inoculated with root zone soils of Canadian native legumes harbour diverse and novel Bradyrhizobium spp. that possess agricultural potential.</title>
        <authorList>
            <person name="Bromfield E.S.P."/>
            <person name="Cloutier S."/>
            <person name="Tambong J.T."/>
            <person name="Tran Thi T.V."/>
        </authorList>
    </citation>
    <scope>NUCLEOTIDE SEQUENCE [LARGE SCALE GENOMIC DNA]</scope>
    <source>
        <strain evidence="4 5">39S1MB</strain>
    </source>
</reference>
<keyword evidence="5" id="KW-1185">Reference proteome</keyword>
<name>A0A2U8Q2P0_9BRAD</name>
<reference evidence="4 5" key="2">
    <citation type="journal article" date="2019" name="Int. J. Syst. Evol. Microbiol.">
        <title>Description and complete genome sequence of Bradyrhizobium amphicarpaeae sp. nov., harbouring photosystem and nitrogen-fixation genes.</title>
        <authorList>
            <person name="Bromfield E.S.P."/>
            <person name="Cloutier S."/>
            <person name="Nguyen H.D.T."/>
        </authorList>
    </citation>
    <scope>NUCLEOTIDE SEQUENCE [LARGE SCALE GENOMIC DNA]</scope>
    <source>
        <strain evidence="4 5">39S1MB</strain>
    </source>
</reference>
<dbReference type="KEGG" id="brq:CIT40_29315"/>
<evidence type="ECO:0000256" key="1">
    <source>
        <dbReference type="SAM" id="Coils"/>
    </source>
</evidence>
<feature type="transmembrane region" description="Helical" evidence="2">
    <location>
        <begin position="238"/>
        <end position="261"/>
    </location>
</feature>
<evidence type="ECO:0000313" key="5">
    <source>
        <dbReference type="Proteomes" id="UP000215884"/>
    </source>
</evidence>
<proteinExistence type="predicted"/>
<dbReference type="PROSITE" id="PS50943">
    <property type="entry name" value="HTH_CROC1"/>
    <property type="match status" value="1"/>
</dbReference>
<feature type="transmembrane region" description="Helical" evidence="2">
    <location>
        <begin position="309"/>
        <end position="330"/>
    </location>
</feature>
<organism evidence="4 5">
    <name type="scientific">Bradyrhizobium amphicarpaeae</name>
    <dbReference type="NCBI Taxonomy" id="1404768"/>
    <lineage>
        <taxon>Bacteria</taxon>
        <taxon>Pseudomonadati</taxon>
        <taxon>Pseudomonadota</taxon>
        <taxon>Alphaproteobacteria</taxon>
        <taxon>Hyphomicrobiales</taxon>
        <taxon>Nitrobacteraceae</taxon>
        <taxon>Bradyrhizobium</taxon>
    </lineage>
</organism>
<feature type="coiled-coil region" evidence="1">
    <location>
        <begin position="65"/>
        <end position="92"/>
    </location>
</feature>
<dbReference type="Proteomes" id="UP000215884">
    <property type="component" value="Chromosome"/>
</dbReference>
<evidence type="ECO:0000259" key="3">
    <source>
        <dbReference type="PROSITE" id="PS50943"/>
    </source>
</evidence>